<dbReference type="NCBIfam" id="TIGR03647">
    <property type="entry name" value="Na_symport_sm"/>
    <property type="match status" value="1"/>
</dbReference>
<keyword evidence="1" id="KW-0812">Transmembrane</keyword>
<evidence type="ECO:0000313" key="4">
    <source>
        <dbReference type="Proteomes" id="UP001595556"/>
    </source>
</evidence>
<dbReference type="EMBL" id="JBHRTI010000003">
    <property type="protein sequence ID" value="MFC3146455.1"/>
    <property type="molecule type" value="Genomic_DNA"/>
</dbReference>
<reference evidence="4" key="1">
    <citation type="journal article" date="2019" name="Int. J. Syst. Evol. Microbiol.">
        <title>The Global Catalogue of Microorganisms (GCM) 10K type strain sequencing project: providing services to taxonomists for standard genome sequencing and annotation.</title>
        <authorList>
            <consortium name="The Broad Institute Genomics Platform"/>
            <consortium name="The Broad Institute Genome Sequencing Center for Infectious Disease"/>
            <person name="Wu L."/>
            <person name="Ma J."/>
        </authorList>
    </citation>
    <scope>NUCLEOTIDE SEQUENCE [LARGE SCALE GENOMIC DNA]</scope>
    <source>
        <strain evidence="4">KCTC 52168</strain>
    </source>
</reference>
<name>A0ABV7H1V9_9BURK</name>
<dbReference type="Pfam" id="PF13937">
    <property type="entry name" value="DUF4212"/>
    <property type="match status" value="1"/>
</dbReference>
<gene>
    <name evidence="3" type="ORF">ACFOEN_02230</name>
</gene>
<feature type="transmembrane region" description="Helical" evidence="1">
    <location>
        <begin position="49"/>
        <end position="70"/>
    </location>
</feature>
<keyword evidence="1" id="KW-0472">Membrane</keyword>
<evidence type="ECO:0000313" key="3">
    <source>
        <dbReference type="EMBL" id="MFC3146455.1"/>
    </source>
</evidence>
<organism evidence="3 4">
    <name type="scientific">Piscinibacterium candidicorallinum</name>
    <dbReference type="NCBI Taxonomy" id="1793872"/>
    <lineage>
        <taxon>Bacteria</taxon>
        <taxon>Pseudomonadati</taxon>
        <taxon>Pseudomonadota</taxon>
        <taxon>Betaproteobacteria</taxon>
        <taxon>Burkholderiales</taxon>
        <taxon>Piscinibacterium</taxon>
    </lineage>
</organism>
<sequence>MQLTEKHRAYWRKNLNLTVVLIAIWFVATFVISFFARELQSVNILGWPFPFYMAAQGSLVIYLVIIWYYARKMKALDEEFGVAEQEE</sequence>
<proteinExistence type="predicted"/>
<accession>A0ABV7H1V9</accession>
<dbReference type="Proteomes" id="UP001595556">
    <property type="component" value="Unassembled WGS sequence"/>
</dbReference>
<evidence type="ECO:0000256" key="1">
    <source>
        <dbReference type="SAM" id="Phobius"/>
    </source>
</evidence>
<evidence type="ECO:0000259" key="2">
    <source>
        <dbReference type="Pfam" id="PF13937"/>
    </source>
</evidence>
<comment type="caution">
    <text evidence="3">The sequence shown here is derived from an EMBL/GenBank/DDBJ whole genome shotgun (WGS) entry which is preliminary data.</text>
</comment>
<feature type="transmembrane region" description="Helical" evidence="1">
    <location>
        <begin position="15"/>
        <end position="37"/>
    </location>
</feature>
<dbReference type="InterPro" id="IPR019886">
    <property type="entry name" value="Na_symporter_ssu"/>
</dbReference>
<protein>
    <submittedName>
        <fullName evidence="3">DUF4212 domain-containing protein</fullName>
    </submittedName>
</protein>
<keyword evidence="4" id="KW-1185">Reference proteome</keyword>
<feature type="domain" description="Sodium symporter small subunit" evidence="2">
    <location>
        <begin position="7"/>
        <end position="82"/>
    </location>
</feature>
<dbReference type="RefSeq" id="WP_377300723.1">
    <property type="nucleotide sequence ID" value="NZ_CP180191.1"/>
</dbReference>
<keyword evidence="1" id="KW-1133">Transmembrane helix</keyword>